<dbReference type="AlphaFoldDB" id="A0A5P9K4D3"/>
<keyword evidence="4" id="KW-1185">Reference proteome</keyword>
<dbReference type="Gene3D" id="3.40.50.150">
    <property type="entry name" value="Vaccinia Virus protein VP39"/>
    <property type="match status" value="1"/>
</dbReference>
<accession>A0A5P9K4D3</accession>
<dbReference type="CDD" id="cd02440">
    <property type="entry name" value="AdoMet_MTases"/>
    <property type="match status" value="1"/>
</dbReference>
<sequence length="230" mass="25673">MNWRDYWNQDTPIYASERHKLLHYRLVSNDIIGLIPSPDARVLDYGCGEALFAERVADRCGHLYLCDGAPLVRDRLRERLGAHPRVTVLSPEELAAAVPEGSLDLIVVNSLLQYLPLEELRGLLRAWRSLLRPGGRLVIADVIPPDVSPATDAKALLSFAWQGGFLLAALRGLARTALSDYRRIRDEIGLSHYGEADMLDLLREAGFAAERAERNLGHNQARMTFVARPA</sequence>
<dbReference type="PANTHER" id="PTHR43861">
    <property type="entry name" value="TRANS-ACONITATE 2-METHYLTRANSFERASE-RELATED"/>
    <property type="match status" value="1"/>
</dbReference>
<keyword evidence="3" id="KW-0489">Methyltransferase</keyword>
<evidence type="ECO:0000313" key="3">
    <source>
        <dbReference type="EMBL" id="QFU17224.1"/>
    </source>
</evidence>
<evidence type="ECO:0000313" key="4">
    <source>
        <dbReference type="Proteomes" id="UP000325614"/>
    </source>
</evidence>
<keyword evidence="1 3" id="KW-0808">Transferase</keyword>
<dbReference type="KEGG" id="mico:GDR74_13890"/>
<name>A0A5P9K4D3_9HYPH</name>
<dbReference type="Proteomes" id="UP000325614">
    <property type="component" value="Chromosome"/>
</dbReference>
<dbReference type="InterPro" id="IPR029063">
    <property type="entry name" value="SAM-dependent_MTases_sf"/>
</dbReference>
<dbReference type="EMBL" id="CP045423">
    <property type="protein sequence ID" value="QFU17224.1"/>
    <property type="molecule type" value="Genomic_DNA"/>
</dbReference>
<evidence type="ECO:0000256" key="1">
    <source>
        <dbReference type="ARBA" id="ARBA00022679"/>
    </source>
</evidence>
<protein>
    <submittedName>
        <fullName evidence="3">Methyltransferase domain-containing protein</fullName>
    </submittedName>
</protein>
<organism evidence="3 4">
    <name type="scientific">Microvirga thermotolerans</name>
    <dbReference type="NCBI Taxonomy" id="2651334"/>
    <lineage>
        <taxon>Bacteria</taxon>
        <taxon>Pseudomonadati</taxon>
        <taxon>Pseudomonadota</taxon>
        <taxon>Alphaproteobacteria</taxon>
        <taxon>Hyphomicrobiales</taxon>
        <taxon>Methylobacteriaceae</taxon>
        <taxon>Microvirga</taxon>
    </lineage>
</organism>
<dbReference type="GO" id="GO:0008168">
    <property type="term" value="F:methyltransferase activity"/>
    <property type="evidence" value="ECO:0007669"/>
    <property type="project" value="UniProtKB-KW"/>
</dbReference>
<gene>
    <name evidence="3" type="ORF">GDR74_13890</name>
</gene>
<dbReference type="GO" id="GO:0032259">
    <property type="term" value="P:methylation"/>
    <property type="evidence" value="ECO:0007669"/>
    <property type="project" value="UniProtKB-KW"/>
</dbReference>
<proteinExistence type="predicted"/>
<dbReference type="RefSeq" id="WP_152586860.1">
    <property type="nucleotide sequence ID" value="NZ_CP045423.1"/>
</dbReference>
<reference evidence="3 4" key="1">
    <citation type="submission" date="2019-10" db="EMBL/GenBank/DDBJ databases">
        <title>Isolation, Identification of Microvirga thermotolerans HR1, a novel thermophilic bacterium and Comparative Genomics of the genus Microvirga.</title>
        <authorList>
            <person name="Li J."/>
            <person name="Zhang W."/>
            <person name="Lin M."/>
            <person name="Wang J."/>
        </authorList>
    </citation>
    <scope>NUCLEOTIDE SEQUENCE [LARGE SCALE GENOMIC DNA]</scope>
    <source>
        <strain evidence="3 4">HR1</strain>
    </source>
</reference>
<dbReference type="InterPro" id="IPR041698">
    <property type="entry name" value="Methyltransf_25"/>
</dbReference>
<evidence type="ECO:0000259" key="2">
    <source>
        <dbReference type="Pfam" id="PF13649"/>
    </source>
</evidence>
<dbReference type="SUPFAM" id="SSF53335">
    <property type="entry name" value="S-adenosyl-L-methionine-dependent methyltransferases"/>
    <property type="match status" value="1"/>
</dbReference>
<feature type="domain" description="Methyltransferase" evidence="2">
    <location>
        <begin position="42"/>
        <end position="135"/>
    </location>
</feature>
<dbReference type="Pfam" id="PF13649">
    <property type="entry name" value="Methyltransf_25"/>
    <property type="match status" value="1"/>
</dbReference>